<name>A0ABQ6LY80_9GAMM</name>
<dbReference type="PANTHER" id="PTHR43544:SF12">
    <property type="entry name" value="NAD(P)-BINDING ROSSMANN-FOLD SUPERFAMILY PROTEIN"/>
    <property type="match status" value="1"/>
</dbReference>
<dbReference type="PANTHER" id="PTHR43544">
    <property type="entry name" value="SHORT-CHAIN DEHYDROGENASE/REDUCTASE"/>
    <property type="match status" value="1"/>
</dbReference>
<dbReference type="InterPro" id="IPR051468">
    <property type="entry name" value="Fungal_SecMetab_SDRs"/>
</dbReference>
<dbReference type="Proteomes" id="UP001224392">
    <property type="component" value="Unassembled WGS sequence"/>
</dbReference>
<protein>
    <recommendedName>
        <fullName evidence="3">Short-chain dehydrogenase</fullName>
    </recommendedName>
</protein>
<evidence type="ECO:0000313" key="2">
    <source>
        <dbReference type="Proteomes" id="UP001224392"/>
    </source>
</evidence>
<accession>A0ABQ6LY80</accession>
<dbReference type="Gene3D" id="3.40.50.720">
    <property type="entry name" value="NAD(P)-binding Rossmann-like Domain"/>
    <property type="match status" value="1"/>
</dbReference>
<dbReference type="CDD" id="cd05325">
    <property type="entry name" value="carb_red_sniffer_like_SDR_c"/>
    <property type="match status" value="1"/>
</dbReference>
<evidence type="ECO:0008006" key="3">
    <source>
        <dbReference type="Google" id="ProtNLM"/>
    </source>
</evidence>
<dbReference type="Pfam" id="PF00106">
    <property type="entry name" value="adh_short"/>
    <property type="match status" value="1"/>
</dbReference>
<dbReference type="InterPro" id="IPR002347">
    <property type="entry name" value="SDR_fam"/>
</dbReference>
<dbReference type="PRINTS" id="PR00081">
    <property type="entry name" value="GDHRDH"/>
</dbReference>
<keyword evidence="2" id="KW-1185">Reference proteome</keyword>
<comment type="caution">
    <text evidence="1">The sequence shown here is derived from an EMBL/GenBank/DDBJ whole genome shotgun (WGS) entry which is preliminary data.</text>
</comment>
<evidence type="ECO:0000313" key="1">
    <source>
        <dbReference type="EMBL" id="GMG87059.1"/>
    </source>
</evidence>
<sequence>MLFKRLHRPLNAAVIGASGALGSAFIRHVSALQPCHISACARRPLSSLPDNASFCALDLGDEASIEQAAAAASEHGQLDLVIVASGILHGEQVRPEKRLADISLGSLEQVFRVNTFGPALVAKHFLPKLRRDGPAIFAAISARVGSISDNRLGGWYAYRASKAALNMLLKTASIELARLNDQGIIAGLHPGTVDSALSKPFQSNVPEGKLFDADYSAGQLLKVLDGLEASDSGKVFAWDGQQVPY</sequence>
<reference evidence="1 2" key="1">
    <citation type="submission" date="2023-04" db="EMBL/GenBank/DDBJ databases">
        <title>Marinobulbifer ophiurae gen. nov., sp. Nov., isolate from tissue of brittle star Ophioplocus japonicus.</title>
        <authorList>
            <person name="Kawano K."/>
            <person name="Sawayama S."/>
            <person name="Nakagawa S."/>
        </authorList>
    </citation>
    <scope>NUCLEOTIDE SEQUENCE [LARGE SCALE GENOMIC DNA]</scope>
    <source>
        <strain evidence="1 2">NKW57</strain>
    </source>
</reference>
<dbReference type="SUPFAM" id="SSF51735">
    <property type="entry name" value="NAD(P)-binding Rossmann-fold domains"/>
    <property type="match status" value="1"/>
</dbReference>
<organism evidence="1 2">
    <name type="scientific">Biformimicrobium ophioploci</name>
    <dbReference type="NCBI Taxonomy" id="3036711"/>
    <lineage>
        <taxon>Bacteria</taxon>
        <taxon>Pseudomonadati</taxon>
        <taxon>Pseudomonadota</taxon>
        <taxon>Gammaproteobacteria</taxon>
        <taxon>Cellvibrionales</taxon>
        <taxon>Microbulbiferaceae</taxon>
        <taxon>Biformimicrobium</taxon>
    </lineage>
</organism>
<dbReference type="EMBL" id="BSYJ01000003">
    <property type="protein sequence ID" value="GMG87059.1"/>
    <property type="molecule type" value="Genomic_DNA"/>
</dbReference>
<gene>
    <name evidence="1" type="ORF">MNKW57_13800</name>
</gene>
<proteinExistence type="predicted"/>
<dbReference type="RefSeq" id="WP_285763699.1">
    <property type="nucleotide sequence ID" value="NZ_BSYJ01000003.1"/>
</dbReference>
<dbReference type="InterPro" id="IPR036291">
    <property type="entry name" value="NAD(P)-bd_dom_sf"/>
</dbReference>